<dbReference type="InterPro" id="IPR007421">
    <property type="entry name" value="Schlafen_AlbA_2_dom"/>
</dbReference>
<dbReference type="Gene3D" id="3.30.565.60">
    <property type="match status" value="1"/>
</dbReference>
<name>T0YXM8_9ZZZZ</name>
<comment type="caution">
    <text evidence="2">The sequence shown here is derived from an EMBL/GenBank/DDBJ whole genome shotgun (WGS) entry which is preliminary data.</text>
</comment>
<dbReference type="EMBL" id="AUZZ01008499">
    <property type="protein sequence ID" value="EQD37823.1"/>
    <property type="molecule type" value="Genomic_DNA"/>
</dbReference>
<dbReference type="PANTHER" id="PTHR30595:SF6">
    <property type="entry name" value="SCHLAFEN ALBA-2 DOMAIN-CONTAINING PROTEIN"/>
    <property type="match status" value="1"/>
</dbReference>
<accession>T0YXM8</accession>
<dbReference type="InterPro" id="IPR038461">
    <property type="entry name" value="Schlafen_AlbA_2_dom_sf"/>
</dbReference>
<organism evidence="2">
    <name type="scientific">mine drainage metagenome</name>
    <dbReference type="NCBI Taxonomy" id="410659"/>
    <lineage>
        <taxon>unclassified sequences</taxon>
        <taxon>metagenomes</taxon>
        <taxon>ecological metagenomes</taxon>
    </lineage>
</organism>
<dbReference type="AlphaFoldDB" id="T0YXM8"/>
<sequence length="337" mass="37703">MTMTRTELLEIIRNGENSGVEFKRDDIQNHDLAKELVAFANLEGGIVLLGVEDDGNISGITRTRQKLEEWVMNACRDKIRPGLIPFYELIKDADPGKDVAIVRVSRGFDVHTRWHDNKHVYFIRVGTQSREPTPEELGRLFQQRGSFRAELRPVSGATLADLDMRRLSNYFAYVRGQDAPDVNDEVAWKTLLFNTEIMAEDGITVSGILLFGRTPNRFLPQAGIDAVAYPGVEKDYAARERAVLRGPISPLLNDAGEIVEAGLVEQAIAFVQRNTPIGGQLKEGGARRENLPAYPGEAIREAIVNALVHRDYLLSSTDIELSIYEDRLEITFPRSIA</sequence>
<reference evidence="2" key="2">
    <citation type="journal article" date="2014" name="ISME J.">
        <title>Microbial stratification in low pH oxic and suboxic macroscopic growths along an acid mine drainage.</title>
        <authorList>
            <person name="Mendez-Garcia C."/>
            <person name="Mesa V."/>
            <person name="Sprenger R.R."/>
            <person name="Richter M."/>
            <person name="Diez M.S."/>
            <person name="Solano J."/>
            <person name="Bargiela R."/>
            <person name="Golyshina O.V."/>
            <person name="Manteca A."/>
            <person name="Ramos J.L."/>
            <person name="Gallego J.R."/>
            <person name="Llorente I."/>
            <person name="Martins Dos Santos V.A."/>
            <person name="Jensen O.N."/>
            <person name="Pelaez A.I."/>
            <person name="Sanchez J."/>
            <person name="Ferrer M."/>
        </authorList>
    </citation>
    <scope>NUCLEOTIDE SEQUENCE</scope>
</reference>
<dbReference type="PANTHER" id="PTHR30595">
    <property type="entry name" value="GLPR-RELATED TRANSCRIPTIONAL REPRESSOR"/>
    <property type="match status" value="1"/>
</dbReference>
<reference evidence="2" key="1">
    <citation type="submission" date="2013-08" db="EMBL/GenBank/DDBJ databases">
        <authorList>
            <person name="Mendez C."/>
            <person name="Richter M."/>
            <person name="Ferrer M."/>
            <person name="Sanchez J."/>
        </authorList>
    </citation>
    <scope>NUCLEOTIDE SEQUENCE</scope>
</reference>
<gene>
    <name evidence="2" type="ORF">B2A_11758</name>
</gene>
<feature type="domain" description="Schlafen AlbA-2" evidence="1">
    <location>
        <begin position="16"/>
        <end position="131"/>
    </location>
</feature>
<dbReference type="Pfam" id="PF04326">
    <property type="entry name" value="SLFN_AlbA_2"/>
    <property type="match status" value="1"/>
</dbReference>
<proteinExistence type="predicted"/>
<evidence type="ECO:0000313" key="2">
    <source>
        <dbReference type="EMBL" id="EQD37823.1"/>
    </source>
</evidence>
<protein>
    <submittedName>
        <fullName evidence="2">Transcriptional regulator</fullName>
    </submittedName>
</protein>
<evidence type="ECO:0000259" key="1">
    <source>
        <dbReference type="Pfam" id="PF04326"/>
    </source>
</evidence>
<dbReference type="InterPro" id="IPR038475">
    <property type="entry name" value="RecG_C_sf"/>
</dbReference>
<dbReference type="Gene3D" id="3.30.950.30">
    <property type="entry name" value="Schlafen, AAA domain"/>
    <property type="match status" value="1"/>
</dbReference>